<feature type="domain" description="Mur ligase central" evidence="2">
    <location>
        <begin position="33"/>
        <end position="216"/>
    </location>
</feature>
<dbReference type="EMBL" id="MFKE01000028">
    <property type="protein sequence ID" value="OGG34508.1"/>
    <property type="molecule type" value="Genomic_DNA"/>
</dbReference>
<dbReference type="Pfam" id="PF08245">
    <property type="entry name" value="Mur_ligase_M"/>
    <property type="match status" value="1"/>
</dbReference>
<reference evidence="3 4" key="1">
    <citation type="journal article" date="2016" name="Nat. Commun.">
        <title>Thousands of microbial genomes shed light on interconnected biogeochemical processes in an aquifer system.</title>
        <authorList>
            <person name="Anantharaman K."/>
            <person name="Brown C.T."/>
            <person name="Hug L.A."/>
            <person name="Sharon I."/>
            <person name="Castelle C.J."/>
            <person name="Probst A.J."/>
            <person name="Thomas B.C."/>
            <person name="Singh A."/>
            <person name="Wilkins M.J."/>
            <person name="Karaoz U."/>
            <person name="Brodie E.L."/>
            <person name="Williams K.H."/>
            <person name="Hubbard S.S."/>
            <person name="Banfield J.F."/>
        </authorList>
    </citation>
    <scope>NUCLEOTIDE SEQUENCE [LARGE SCALE GENOMIC DNA]</scope>
</reference>
<dbReference type="PANTHER" id="PTHR23135:SF4">
    <property type="entry name" value="UDP-N-ACETYLMURAMOYL-L-ALANYL-D-GLUTAMATE--2,6-DIAMINOPIMELATE LIGASE MURE HOMOLOG, CHLOROPLASTIC"/>
    <property type="match status" value="1"/>
</dbReference>
<dbReference type="Gene3D" id="3.90.190.20">
    <property type="entry name" value="Mur ligase, C-terminal domain"/>
    <property type="match status" value="1"/>
</dbReference>
<sequence length="391" mass="43974">MLRSLKGLYHLLVAIYANIRFGFPGRKLIVIGVTGTDGKTTTTTLIYEILKNAGHKTSMITSVHAVIAGKTYDTGFHVTTPNAFWVQKYLREAVDHKDTHMVLEVTSHALSQSRVFGVPFAAGVITNVTHEHLDWHKTFEQYMKTKLLLLKRARVAVVNRDEAEVYNRAMPLLRRKTVITYGIRRDAKITPRNYPFTTTLLGQFNRYNCLAAIATAFALDIPKKIVQRTVSEYSGLVGRMEVVQREPYMIIVDFAHTPNAIDKALRTARALTKKRLIHVFGSAGLRDATKRPLMGKASGKYADIIILTEEDYRTENVETIMDEITAGIEPGPQIYRFPNRQNAIDFAVKTAQPKDLIIITGKGHEKSLCRGKTEYPWTDQAGVTKALKLLS</sequence>
<accession>A0A1F6BCA6</accession>
<protein>
    <recommendedName>
        <fullName evidence="5">UDP-N-acetylmuramyl-tripeptide synthetase</fullName>
    </recommendedName>
</protein>
<dbReference type="InterPro" id="IPR004101">
    <property type="entry name" value="Mur_ligase_C"/>
</dbReference>
<dbReference type="InterPro" id="IPR013221">
    <property type="entry name" value="Mur_ligase_cen"/>
</dbReference>
<dbReference type="Proteomes" id="UP000176186">
    <property type="component" value="Unassembled WGS sequence"/>
</dbReference>
<dbReference type="STRING" id="1798401.A2363_04910"/>
<comment type="caution">
    <text evidence="3">The sequence shown here is derived from an EMBL/GenBank/DDBJ whole genome shotgun (WGS) entry which is preliminary data.</text>
</comment>
<evidence type="ECO:0000259" key="1">
    <source>
        <dbReference type="Pfam" id="PF02875"/>
    </source>
</evidence>
<dbReference type="SUPFAM" id="SSF53244">
    <property type="entry name" value="MurD-like peptide ligases, peptide-binding domain"/>
    <property type="match status" value="1"/>
</dbReference>
<gene>
    <name evidence="3" type="ORF">A2363_04910</name>
</gene>
<evidence type="ECO:0000259" key="2">
    <source>
        <dbReference type="Pfam" id="PF08245"/>
    </source>
</evidence>
<organism evidence="3 4">
    <name type="scientific">Candidatus Gottesmanbacteria bacterium RIFOXYB1_FULL_47_11</name>
    <dbReference type="NCBI Taxonomy" id="1798401"/>
    <lineage>
        <taxon>Bacteria</taxon>
        <taxon>Candidatus Gottesmaniibacteriota</taxon>
    </lineage>
</organism>
<dbReference type="Pfam" id="PF02875">
    <property type="entry name" value="Mur_ligase_C"/>
    <property type="match status" value="1"/>
</dbReference>
<evidence type="ECO:0000313" key="4">
    <source>
        <dbReference type="Proteomes" id="UP000176186"/>
    </source>
</evidence>
<name>A0A1F6BCA6_9BACT</name>
<proteinExistence type="predicted"/>
<dbReference type="Gene3D" id="3.40.1190.10">
    <property type="entry name" value="Mur-like, catalytic domain"/>
    <property type="match status" value="1"/>
</dbReference>
<dbReference type="AlphaFoldDB" id="A0A1F6BCA6"/>
<dbReference type="InterPro" id="IPR036565">
    <property type="entry name" value="Mur-like_cat_sf"/>
</dbReference>
<dbReference type="InterPro" id="IPR036615">
    <property type="entry name" value="Mur_ligase_C_dom_sf"/>
</dbReference>
<feature type="domain" description="Mur ligase C-terminal" evidence="1">
    <location>
        <begin position="238"/>
        <end position="363"/>
    </location>
</feature>
<dbReference type="SUPFAM" id="SSF53623">
    <property type="entry name" value="MurD-like peptide ligases, catalytic domain"/>
    <property type="match status" value="1"/>
</dbReference>
<dbReference type="PANTHER" id="PTHR23135">
    <property type="entry name" value="MUR LIGASE FAMILY MEMBER"/>
    <property type="match status" value="1"/>
</dbReference>
<dbReference type="GO" id="GO:0005524">
    <property type="term" value="F:ATP binding"/>
    <property type="evidence" value="ECO:0007669"/>
    <property type="project" value="InterPro"/>
</dbReference>
<evidence type="ECO:0000313" key="3">
    <source>
        <dbReference type="EMBL" id="OGG34508.1"/>
    </source>
</evidence>
<evidence type="ECO:0008006" key="5">
    <source>
        <dbReference type="Google" id="ProtNLM"/>
    </source>
</evidence>
<dbReference type="GO" id="GO:0016881">
    <property type="term" value="F:acid-amino acid ligase activity"/>
    <property type="evidence" value="ECO:0007669"/>
    <property type="project" value="InterPro"/>
</dbReference>